<evidence type="ECO:0000313" key="1">
    <source>
        <dbReference type="EMBL" id="WPK11845.1"/>
    </source>
</evidence>
<reference evidence="1 2" key="1">
    <citation type="submission" date="2023-09" db="EMBL/GenBank/DDBJ databases">
        <authorList>
            <person name="Page C.A."/>
            <person name="Perez-Diaz I.M."/>
        </authorList>
    </citation>
    <scope>NUCLEOTIDE SEQUENCE [LARGE SCALE GENOMIC DNA]</scope>
    <source>
        <strain evidence="1 2">Ll15</strain>
    </source>
</reference>
<name>A0ABZ0RWI5_9BACI</name>
<proteinExistence type="predicted"/>
<dbReference type="EMBL" id="CP137624">
    <property type="protein sequence ID" value="WPK11845.1"/>
    <property type="molecule type" value="Genomic_DNA"/>
</dbReference>
<organism evidence="1 2">
    <name type="scientific">Lysinibacillus louembei</name>
    <dbReference type="NCBI Taxonomy" id="1470088"/>
    <lineage>
        <taxon>Bacteria</taxon>
        <taxon>Bacillati</taxon>
        <taxon>Bacillota</taxon>
        <taxon>Bacilli</taxon>
        <taxon>Bacillales</taxon>
        <taxon>Bacillaceae</taxon>
        <taxon>Lysinibacillus</taxon>
    </lineage>
</organism>
<dbReference type="Proteomes" id="UP001322664">
    <property type="component" value="Chromosome"/>
</dbReference>
<keyword evidence="2" id="KW-1185">Reference proteome</keyword>
<evidence type="ECO:0000313" key="2">
    <source>
        <dbReference type="Proteomes" id="UP001322664"/>
    </source>
</evidence>
<accession>A0ABZ0RWI5</accession>
<protein>
    <submittedName>
        <fullName evidence="1">Immunity 26/phosphotriesterase HocA family protein</fullName>
    </submittedName>
</protein>
<sequence>MWMTNDKRQFFKLQPIQESWDLVKLTDECTIYFEGDTIVKRIDQTESSYLEKDISIATRDRQYILPKTARGKEKKLTYPSLYSRYDGTLLFKYSVYNNKGYIDLEHIETKRSLPIPRFDAENLAQVEEQLTQFITSPPSTYEKKLEQLFTKLKRHKIKVGDVFKVERSMTTHGYVVVIGDITKMRKDGMFSKESIWHDLMTVPLFVRVYHLETEKDLSLEEIAELPFYEGCQIVMDDQFMRGQYPFIGNKQLTEKDIELPFGFGPSLYFEDHSSRISWGLATIAKEGIPEDYYNLQHGVSNGVRFGHSPFDQKNYQMAFEFFNMEQLDFDTFNMRYGGLTKAQYLDYVQPKA</sequence>
<dbReference type="InterPro" id="IPR029278">
    <property type="entry name" value="Imm26"/>
</dbReference>
<gene>
    <name evidence="1" type="ORF">R6U77_18435</name>
</gene>
<dbReference type="RefSeq" id="WP_319836755.1">
    <property type="nucleotide sequence ID" value="NZ_CP137624.1"/>
</dbReference>
<dbReference type="Pfam" id="PF15428">
    <property type="entry name" value="Imm26"/>
    <property type="match status" value="1"/>
</dbReference>